<evidence type="ECO:0000259" key="9">
    <source>
        <dbReference type="Pfam" id="PF14416"/>
    </source>
</evidence>
<evidence type="ECO:0000313" key="11">
    <source>
        <dbReference type="Proteomes" id="UP000594263"/>
    </source>
</evidence>
<evidence type="ECO:0000256" key="5">
    <source>
        <dbReference type="ARBA" id="ARBA00022989"/>
    </source>
</evidence>
<comment type="similarity">
    <text evidence="2">Belongs to the PC-esterase family. TBL subfamily.</text>
</comment>
<evidence type="ECO:0000256" key="3">
    <source>
        <dbReference type="ARBA" id="ARBA00022692"/>
    </source>
</evidence>
<dbReference type="PANTHER" id="PTHR32285">
    <property type="entry name" value="PROTEIN TRICHOME BIREFRINGENCE-LIKE 9-RELATED"/>
    <property type="match status" value="1"/>
</dbReference>
<evidence type="ECO:0000313" key="10">
    <source>
        <dbReference type="EnsemblPlants" id="Kaladp0040s0030.1.v1.1"/>
    </source>
</evidence>
<dbReference type="GO" id="GO:0005794">
    <property type="term" value="C:Golgi apparatus"/>
    <property type="evidence" value="ECO:0007669"/>
    <property type="project" value="TreeGrafter"/>
</dbReference>
<dbReference type="GO" id="GO:0016020">
    <property type="term" value="C:membrane"/>
    <property type="evidence" value="ECO:0007669"/>
    <property type="project" value="UniProtKB-SubCell"/>
</dbReference>
<dbReference type="Proteomes" id="UP000594263">
    <property type="component" value="Unplaced"/>
</dbReference>
<proteinExistence type="inferred from homology"/>
<evidence type="ECO:0000259" key="8">
    <source>
        <dbReference type="Pfam" id="PF13839"/>
    </source>
</evidence>
<name>A0A7N0TN38_KALFE</name>
<feature type="domain" description="Trichome birefringence-like N-terminal" evidence="9">
    <location>
        <begin position="77"/>
        <end position="129"/>
    </location>
</feature>
<feature type="transmembrane region" description="Helical" evidence="7">
    <location>
        <begin position="20"/>
        <end position="37"/>
    </location>
</feature>
<accession>A0A7N0TN38</accession>
<dbReference type="InterPro" id="IPR026057">
    <property type="entry name" value="TBL_C"/>
</dbReference>
<dbReference type="InterPro" id="IPR025846">
    <property type="entry name" value="TBL_N"/>
</dbReference>
<evidence type="ECO:0000256" key="2">
    <source>
        <dbReference type="ARBA" id="ARBA00007727"/>
    </source>
</evidence>
<dbReference type="Gramene" id="Kaladp0040s0030.1.v1.1">
    <property type="protein sequence ID" value="Kaladp0040s0030.1.v1.1"/>
    <property type="gene ID" value="Kaladp0040s0030.v1.1"/>
</dbReference>
<reference evidence="10" key="1">
    <citation type="submission" date="2021-01" db="UniProtKB">
        <authorList>
            <consortium name="EnsemblPlants"/>
        </authorList>
    </citation>
    <scope>IDENTIFICATION</scope>
</reference>
<evidence type="ECO:0000256" key="4">
    <source>
        <dbReference type="ARBA" id="ARBA00022968"/>
    </source>
</evidence>
<dbReference type="Pfam" id="PF14416">
    <property type="entry name" value="PMR5N"/>
    <property type="match status" value="1"/>
</dbReference>
<dbReference type="InterPro" id="IPR029962">
    <property type="entry name" value="TBL"/>
</dbReference>
<dbReference type="EnsemblPlants" id="Kaladp0040s0030.1.v1.1">
    <property type="protein sequence ID" value="Kaladp0040s0030.1.v1.1"/>
    <property type="gene ID" value="Kaladp0040s0030.v1.1"/>
</dbReference>
<dbReference type="OMA" id="EAYPLYQ"/>
<dbReference type="PANTHER" id="PTHR32285:SF213">
    <property type="entry name" value="PROTEIN TRICHOME BIREFRINGENCE-LIKE 11"/>
    <property type="match status" value="1"/>
</dbReference>
<dbReference type="GO" id="GO:0016413">
    <property type="term" value="F:O-acetyltransferase activity"/>
    <property type="evidence" value="ECO:0007669"/>
    <property type="project" value="InterPro"/>
</dbReference>
<evidence type="ECO:0000256" key="1">
    <source>
        <dbReference type="ARBA" id="ARBA00004167"/>
    </source>
</evidence>
<keyword evidence="5 7" id="KW-1133">Transmembrane helix</keyword>
<comment type="subcellular location">
    <subcellularLocation>
        <location evidence="1">Membrane</location>
        <topology evidence="1">Single-pass membrane protein</topology>
    </subcellularLocation>
</comment>
<protein>
    <recommendedName>
        <fullName evidence="12">Trichome birefringence-like N-terminal domain-containing protein</fullName>
    </recommendedName>
</protein>
<keyword evidence="6 7" id="KW-0472">Membrane</keyword>
<dbReference type="Pfam" id="PF13839">
    <property type="entry name" value="PC-Esterase"/>
    <property type="match status" value="1"/>
</dbReference>
<keyword evidence="3 7" id="KW-0812">Transmembrane</keyword>
<organism evidence="10 11">
    <name type="scientific">Kalanchoe fedtschenkoi</name>
    <name type="common">Lavender scallops</name>
    <name type="synonym">South American air plant</name>
    <dbReference type="NCBI Taxonomy" id="63787"/>
    <lineage>
        <taxon>Eukaryota</taxon>
        <taxon>Viridiplantae</taxon>
        <taxon>Streptophyta</taxon>
        <taxon>Embryophyta</taxon>
        <taxon>Tracheophyta</taxon>
        <taxon>Spermatophyta</taxon>
        <taxon>Magnoliopsida</taxon>
        <taxon>eudicotyledons</taxon>
        <taxon>Gunneridae</taxon>
        <taxon>Pentapetalae</taxon>
        <taxon>Saxifragales</taxon>
        <taxon>Crassulaceae</taxon>
        <taxon>Kalanchoe</taxon>
    </lineage>
</organism>
<sequence>MTHLDFLTKLKRLNPLEPSLAILASILLAVIACFLFLDYRAVSKAFLPSNQLGKIPWMGMRSDSKVPLEFPQADGDGCDLFDGVWVWDETYPLYQPQDCSFIDPGFRCSENGRPDILYTKWRWQPRSCNLPRFDARVMLENLRNRRLVFVGDSIGRNQWESLLCMLSTAVSNRSSIYEVNGSPIDKHSGFLVFRFSDYNCTVEYYRSPFLVVESRAPAGVPKQVKATLKLDLIDWTSPQWRDADFLIFNTGHWWNYEKTLKWGFYFQVGEKVMMEMTIADAYKRSIETLAQWVDHQVNMSKTSIFFRTYSPIHFRGGDWRSGGSCNLETLPEFKPGRVSFETWPHFDIASDMLLSHPNRSKSIKVLNISHMTASRKDGHPSLYYLEPGAGPAPLHRQDCSHWCLPGIPDAWNELLYALVLKQEPAQALNSSEHVEP</sequence>
<evidence type="ECO:0000256" key="7">
    <source>
        <dbReference type="SAM" id="Phobius"/>
    </source>
</evidence>
<keyword evidence="4" id="KW-0735">Signal-anchor</keyword>
<evidence type="ECO:0000256" key="6">
    <source>
        <dbReference type="ARBA" id="ARBA00023136"/>
    </source>
</evidence>
<dbReference type="AlphaFoldDB" id="A0A7N0TN38"/>
<feature type="domain" description="Trichome birefringence-like C-terminal" evidence="8">
    <location>
        <begin position="130"/>
        <end position="417"/>
    </location>
</feature>
<keyword evidence="11" id="KW-1185">Reference proteome</keyword>
<evidence type="ECO:0008006" key="12">
    <source>
        <dbReference type="Google" id="ProtNLM"/>
    </source>
</evidence>